<dbReference type="GO" id="GO:0009055">
    <property type="term" value="F:electron transfer activity"/>
    <property type="evidence" value="ECO:0007669"/>
    <property type="project" value="InterPro"/>
</dbReference>
<comment type="caution">
    <text evidence="6">The sequence shown here is derived from an EMBL/GenBank/DDBJ whole genome shotgun (WGS) entry which is preliminary data.</text>
</comment>
<dbReference type="InterPro" id="IPR009056">
    <property type="entry name" value="Cyt_c-like_dom"/>
</dbReference>
<dbReference type="Proteomes" id="UP000266441">
    <property type="component" value="Unassembled WGS sequence"/>
</dbReference>
<keyword evidence="3 4" id="KW-0408">Iron</keyword>
<dbReference type="GO" id="GO:0020037">
    <property type="term" value="F:heme binding"/>
    <property type="evidence" value="ECO:0007669"/>
    <property type="project" value="InterPro"/>
</dbReference>
<evidence type="ECO:0000256" key="2">
    <source>
        <dbReference type="ARBA" id="ARBA00022723"/>
    </source>
</evidence>
<organism evidence="6 7">
    <name type="scientific">Mariniphaga sediminis</name>
    <dbReference type="NCBI Taxonomy" id="1628158"/>
    <lineage>
        <taxon>Bacteria</taxon>
        <taxon>Pseudomonadati</taxon>
        <taxon>Bacteroidota</taxon>
        <taxon>Bacteroidia</taxon>
        <taxon>Marinilabiliales</taxon>
        <taxon>Prolixibacteraceae</taxon>
        <taxon>Mariniphaga</taxon>
    </lineage>
</organism>
<evidence type="ECO:0000256" key="1">
    <source>
        <dbReference type="ARBA" id="ARBA00022617"/>
    </source>
</evidence>
<proteinExistence type="predicted"/>
<sequence length="140" mass="15822">MKRSKMNFLVYPLVFLFAGILLAAFVSPSVNMSKEWDIPAKYKEMKNPHAGDKSLERVGKMLYAKHCKSCHGNIGLGDGPKAASMETKMIPFNDAGFQGQSDGAIYYQSIIGRDEMPNFEKKIPDEEDRWALINFIRTLK</sequence>
<dbReference type="AlphaFoldDB" id="A0A399D3L5"/>
<reference evidence="6 7" key="1">
    <citation type="journal article" date="2015" name="Int. J. Syst. Evol. Microbiol.">
        <title>Mariniphaga sediminis sp. nov., isolated from coastal sediment.</title>
        <authorList>
            <person name="Wang F.Q."/>
            <person name="Shen Q.Y."/>
            <person name="Chen G.J."/>
            <person name="Du Z.J."/>
        </authorList>
    </citation>
    <scope>NUCLEOTIDE SEQUENCE [LARGE SCALE GENOMIC DNA]</scope>
    <source>
        <strain evidence="6 7">SY21</strain>
    </source>
</reference>
<evidence type="ECO:0000256" key="3">
    <source>
        <dbReference type="ARBA" id="ARBA00023004"/>
    </source>
</evidence>
<dbReference type="SUPFAM" id="SSF46626">
    <property type="entry name" value="Cytochrome c"/>
    <property type="match status" value="1"/>
</dbReference>
<evidence type="ECO:0000259" key="5">
    <source>
        <dbReference type="PROSITE" id="PS51007"/>
    </source>
</evidence>
<name>A0A399D3L5_9BACT</name>
<dbReference type="Pfam" id="PF13442">
    <property type="entry name" value="Cytochrome_CBB3"/>
    <property type="match status" value="1"/>
</dbReference>
<gene>
    <name evidence="6" type="ORF">D1164_04400</name>
</gene>
<dbReference type="EMBL" id="QWET01000003">
    <property type="protein sequence ID" value="RIH66157.1"/>
    <property type="molecule type" value="Genomic_DNA"/>
</dbReference>
<dbReference type="OrthoDB" id="9811395at2"/>
<dbReference type="Gene3D" id="1.10.760.10">
    <property type="entry name" value="Cytochrome c-like domain"/>
    <property type="match status" value="1"/>
</dbReference>
<feature type="domain" description="Cytochrome c" evidence="5">
    <location>
        <begin position="54"/>
        <end position="140"/>
    </location>
</feature>
<keyword evidence="1 4" id="KW-0349">Heme</keyword>
<protein>
    <submittedName>
        <fullName evidence="6">Cytochrome c</fullName>
    </submittedName>
</protein>
<evidence type="ECO:0000256" key="4">
    <source>
        <dbReference type="PROSITE-ProRule" id="PRU00433"/>
    </source>
</evidence>
<evidence type="ECO:0000313" key="7">
    <source>
        <dbReference type="Proteomes" id="UP000266441"/>
    </source>
</evidence>
<dbReference type="GO" id="GO:0046872">
    <property type="term" value="F:metal ion binding"/>
    <property type="evidence" value="ECO:0007669"/>
    <property type="project" value="UniProtKB-KW"/>
</dbReference>
<dbReference type="RefSeq" id="WP_119348744.1">
    <property type="nucleotide sequence ID" value="NZ_QWET01000003.1"/>
</dbReference>
<keyword evidence="2 4" id="KW-0479">Metal-binding</keyword>
<evidence type="ECO:0000313" key="6">
    <source>
        <dbReference type="EMBL" id="RIH66157.1"/>
    </source>
</evidence>
<dbReference type="InterPro" id="IPR036909">
    <property type="entry name" value="Cyt_c-like_dom_sf"/>
</dbReference>
<dbReference type="PROSITE" id="PS51007">
    <property type="entry name" value="CYTC"/>
    <property type="match status" value="1"/>
</dbReference>
<accession>A0A399D3L5</accession>
<keyword evidence="7" id="KW-1185">Reference proteome</keyword>